<dbReference type="AlphaFoldDB" id="A0A2I1CNT6"/>
<accession>A0A2I1CNT6</accession>
<dbReference type="GeneID" id="36531888"/>
<name>A0A2I1CNT6_ASPN1</name>
<evidence type="ECO:0000313" key="2">
    <source>
        <dbReference type="EMBL" id="PKX99307.1"/>
    </source>
</evidence>
<sequence>MNTNEVKYRRTEAEWLGQYDSNVQYSRAQTQTALLSGDHSTMVAMCLYVAGKSKHVPLPLRPRVLPRKPKNEAENEERITRKCGIQNRIAKETAKISYFDDVHTAQATRKQPHLETRLAVGPFPRSLVHPSAFYAAVTITRQIPPPTTLATDSTVPRLDRLGQFAKRGDPEGDRSP</sequence>
<feature type="region of interest" description="Disordered" evidence="1">
    <location>
        <begin position="145"/>
        <end position="176"/>
    </location>
</feature>
<evidence type="ECO:0000256" key="1">
    <source>
        <dbReference type="SAM" id="MobiDB-lite"/>
    </source>
</evidence>
<dbReference type="RefSeq" id="XP_024687902.1">
    <property type="nucleotide sequence ID" value="XM_024824563.1"/>
</dbReference>
<evidence type="ECO:0000313" key="3">
    <source>
        <dbReference type="Proteomes" id="UP000234474"/>
    </source>
</evidence>
<organism evidence="2 3">
    <name type="scientific">Aspergillus novofumigatus (strain IBT 16806)</name>
    <dbReference type="NCBI Taxonomy" id="1392255"/>
    <lineage>
        <taxon>Eukaryota</taxon>
        <taxon>Fungi</taxon>
        <taxon>Dikarya</taxon>
        <taxon>Ascomycota</taxon>
        <taxon>Pezizomycotina</taxon>
        <taxon>Eurotiomycetes</taxon>
        <taxon>Eurotiomycetidae</taxon>
        <taxon>Eurotiales</taxon>
        <taxon>Aspergillaceae</taxon>
        <taxon>Aspergillus</taxon>
        <taxon>Aspergillus subgen. Fumigati</taxon>
    </lineage>
</organism>
<dbReference type="Proteomes" id="UP000234474">
    <property type="component" value="Unassembled WGS sequence"/>
</dbReference>
<dbReference type="VEuPathDB" id="FungiDB:P174DRAFT_416992"/>
<gene>
    <name evidence="2" type="ORF">P174DRAFT_416992</name>
</gene>
<dbReference type="EMBL" id="MSZS01000001">
    <property type="protein sequence ID" value="PKX99307.1"/>
    <property type="molecule type" value="Genomic_DNA"/>
</dbReference>
<feature type="compositionally biased region" description="Basic and acidic residues" evidence="1">
    <location>
        <begin position="166"/>
        <end position="176"/>
    </location>
</feature>
<proteinExistence type="predicted"/>
<comment type="caution">
    <text evidence="2">The sequence shown here is derived from an EMBL/GenBank/DDBJ whole genome shotgun (WGS) entry which is preliminary data.</text>
</comment>
<protein>
    <submittedName>
        <fullName evidence="2">Uncharacterized protein</fullName>
    </submittedName>
</protein>
<keyword evidence="3" id="KW-1185">Reference proteome</keyword>
<reference evidence="3" key="1">
    <citation type="journal article" date="2018" name="Proc. Natl. Acad. Sci. U.S.A.">
        <title>Linking secondary metabolites to gene clusters through genome sequencing of six diverse Aspergillus species.</title>
        <authorList>
            <person name="Kaerboelling I."/>
            <person name="Vesth T.C."/>
            <person name="Frisvad J.C."/>
            <person name="Nybo J.L."/>
            <person name="Theobald S."/>
            <person name="Kuo A."/>
            <person name="Bowyer P."/>
            <person name="Matsuda Y."/>
            <person name="Mondo S."/>
            <person name="Lyhne E.K."/>
            <person name="Kogle M.E."/>
            <person name="Clum A."/>
            <person name="Lipzen A."/>
            <person name="Salamov A."/>
            <person name="Ngan C.Y."/>
            <person name="Daum C."/>
            <person name="Chiniquy J."/>
            <person name="Barry K."/>
            <person name="LaButti K."/>
            <person name="Haridas S."/>
            <person name="Simmons B.A."/>
            <person name="Magnuson J.K."/>
            <person name="Mortensen U.H."/>
            <person name="Larsen T.O."/>
            <person name="Grigoriev I.V."/>
            <person name="Baker S.E."/>
            <person name="Andersen M.R."/>
        </authorList>
    </citation>
    <scope>NUCLEOTIDE SEQUENCE [LARGE SCALE GENOMIC DNA]</scope>
    <source>
        <strain evidence="3">IBT 16806</strain>
    </source>
</reference>